<dbReference type="EMBL" id="GBRH01179921">
    <property type="protein sequence ID" value="JAE17975.1"/>
    <property type="molecule type" value="Transcribed_RNA"/>
</dbReference>
<name>A0A0A9FYR8_ARUDO</name>
<organism evidence="1">
    <name type="scientific">Arundo donax</name>
    <name type="common">Giant reed</name>
    <name type="synonym">Donax arundinaceus</name>
    <dbReference type="NCBI Taxonomy" id="35708"/>
    <lineage>
        <taxon>Eukaryota</taxon>
        <taxon>Viridiplantae</taxon>
        <taxon>Streptophyta</taxon>
        <taxon>Embryophyta</taxon>
        <taxon>Tracheophyta</taxon>
        <taxon>Spermatophyta</taxon>
        <taxon>Magnoliopsida</taxon>
        <taxon>Liliopsida</taxon>
        <taxon>Poales</taxon>
        <taxon>Poaceae</taxon>
        <taxon>PACMAD clade</taxon>
        <taxon>Arundinoideae</taxon>
        <taxon>Arundineae</taxon>
        <taxon>Arundo</taxon>
    </lineage>
</organism>
<reference evidence="1" key="1">
    <citation type="submission" date="2014-09" db="EMBL/GenBank/DDBJ databases">
        <authorList>
            <person name="Magalhaes I.L.F."/>
            <person name="Oliveira U."/>
            <person name="Santos F.R."/>
            <person name="Vidigal T.H.D.A."/>
            <person name="Brescovit A.D."/>
            <person name="Santos A.J."/>
        </authorList>
    </citation>
    <scope>NUCLEOTIDE SEQUENCE</scope>
    <source>
        <tissue evidence="1">Shoot tissue taken approximately 20 cm above the soil surface</tissue>
    </source>
</reference>
<accession>A0A0A9FYR8</accession>
<sequence>MKQSQPLHIEAQNIFVYVDQHGAPIVQPSCNQGQCSQLQQILERQT</sequence>
<proteinExistence type="predicted"/>
<dbReference type="GO" id="GO:0016740">
    <property type="term" value="F:transferase activity"/>
    <property type="evidence" value="ECO:0007669"/>
    <property type="project" value="UniProtKB-KW"/>
</dbReference>
<dbReference type="AlphaFoldDB" id="A0A0A9FYR8"/>
<evidence type="ECO:0000313" key="1">
    <source>
        <dbReference type="EMBL" id="JAE17975.1"/>
    </source>
</evidence>
<protein>
    <submittedName>
        <fullName evidence="1">Pyrophosphate--fructose 6-phosphate 1-phosphotransferase</fullName>
    </submittedName>
</protein>
<reference evidence="1" key="2">
    <citation type="journal article" date="2015" name="Data Brief">
        <title>Shoot transcriptome of the giant reed, Arundo donax.</title>
        <authorList>
            <person name="Barrero R.A."/>
            <person name="Guerrero F.D."/>
            <person name="Moolhuijzen P."/>
            <person name="Goolsby J.A."/>
            <person name="Tidwell J."/>
            <person name="Bellgard S.E."/>
            <person name="Bellgard M.I."/>
        </authorList>
    </citation>
    <scope>NUCLEOTIDE SEQUENCE</scope>
    <source>
        <tissue evidence="1">Shoot tissue taken approximately 20 cm above the soil surface</tissue>
    </source>
</reference>
<keyword evidence="1" id="KW-0808">Transferase</keyword>